<keyword evidence="4 11" id="KW-0963">Cytoplasm</keyword>
<evidence type="ECO:0000256" key="7">
    <source>
        <dbReference type="ARBA" id="ARBA00022807"/>
    </source>
</evidence>
<dbReference type="InterPro" id="IPR005078">
    <property type="entry name" value="Peptidase_C54"/>
</dbReference>
<dbReference type="InterPro" id="IPR038765">
    <property type="entry name" value="Papain-like_cys_pep_sf"/>
</dbReference>
<dbReference type="Pfam" id="PF03416">
    <property type="entry name" value="Peptidase_C54"/>
    <property type="match status" value="1"/>
</dbReference>
<comment type="function">
    <text evidence="11">Required for selective autophagic degradation of the nucleus (nucleophagy) as well as for mitophagy which contributes to regulate mitochondrial quantity and quality by eliminating the mitochondria to a basal level to fulfill cellular energy requirements and preventing excess ROS production.</text>
</comment>
<evidence type="ECO:0000256" key="2">
    <source>
        <dbReference type="ARBA" id="ARBA00010958"/>
    </source>
</evidence>
<keyword evidence="6 11" id="KW-0378">Hydrolase</keyword>
<dbReference type="GO" id="GO:0000407">
    <property type="term" value="C:phagophore assembly site"/>
    <property type="evidence" value="ECO:0007669"/>
    <property type="project" value="UniProtKB-SubCell"/>
</dbReference>
<name>A0A9N9VWN0_9HYPO</name>
<keyword evidence="3" id="KW-0813">Transport</keyword>
<keyword evidence="15" id="KW-1185">Reference proteome</keyword>
<evidence type="ECO:0000313" key="14">
    <source>
        <dbReference type="EMBL" id="CAH0037062.1"/>
    </source>
</evidence>
<feature type="region of interest" description="Disordered" evidence="12">
    <location>
        <begin position="64"/>
        <end position="96"/>
    </location>
</feature>
<evidence type="ECO:0000256" key="4">
    <source>
        <dbReference type="ARBA" id="ARBA00022490"/>
    </source>
</evidence>
<dbReference type="PANTHER" id="PTHR22624">
    <property type="entry name" value="CYSTEINE PROTEASE ATG4"/>
    <property type="match status" value="1"/>
</dbReference>
<feature type="region of interest" description="Disordered" evidence="12">
    <location>
        <begin position="416"/>
        <end position="454"/>
    </location>
</feature>
<reference evidence="14 15" key="2">
    <citation type="submission" date="2021-10" db="EMBL/GenBank/DDBJ databases">
        <authorList>
            <person name="Piombo E."/>
        </authorList>
    </citation>
    <scope>NUCLEOTIDE SEQUENCE [LARGE SCALE GENOMIC DNA]</scope>
</reference>
<accession>A0A9N9VWN0</accession>
<dbReference type="AlphaFoldDB" id="A0A9N9VWN0"/>
<dbReference type="InterPro" id="IPR046792">
    <property type="entry name" value="Peptidase_C54_cat"/>
</dbReference>
<sequence length="454" mass="50751">MESKLANVDLGPYRRIVQLFWDPEPVNDAILDQPIWCLGRSYQLSSHISTKTIQKDTAATAEGTVESLKEDQVKPVPAPNSALETPPDSTSSSFSSSLAYDESTDIGHWPQGFLDDFESKFWMTYRFEFEPIARSSDPKARSSLSLSMRIKSQLGGEQTGFSSDSGWGCMIRSGQSLLANSIAILRLGRDWRRGSLKKEERELIRSFSDDPKAPYSIHNFVKHGAEACGKYPGEWFGPSATARCIRALANAHEPSLRVYSTGEGPDVYEDSFMKVAKPDGEEFHPTLILVGTRLGIDKITPVYWEALIAALQMPQSVGIAGGRPSSAHYFAGAQGSFLFYLDPHHTRRALPYHENLAEYTDEEIDSCHTNRLRRIHVREMDPSMLVGFLIRSEDDWKDWKRCVKHVQGKAIIHVADHDPTLPGGYGPEGREGAIDEVEPLSDDEEEDEDTILDK</sequence>
<evidence type="ECO:0000313" key="15">
    <source>
        <dbReference type="Proteomes" id="UP000775872"/>
    </source>
</evidence>
<feature type="domain" description="Peptidase C54 catalytic" evidence="13">
    <location>
        <begin position="111"/>
        <end position="401"/>
    </location>
</feature>
<dbReference type="GO" id="GO:0005634">
    <property type="term" value="C:nucleus"/>
    <property type="evidence" value="ECO:0007669"/>
    <property type="project" value="UniProtKB-SubCell"/>
</dbReference>
<dbReference type="GO" id="GO:0000423">
    <property type="term" value="P:mitophagy"/>
    <property type="evidence" value="ECO:0007669"/>
    <property type="project" value="TreeGrafter"/>
</dbReference>
<comment type="caution">
    <text evidence="14">The sequence shown here is derived from an EMBL/GenBank/DDBJ whole genome shotgun (WGS) entry which is preliminary data.</text>
</comment>
<dbReference type="OrthoDB" id="2960936at2759"/>
<evidence type="ECO:0000259" key="13">
    <source>
        <dbReference type="Pfam" id="PF03416"/>
    </source>
</evidence>
<feature type="compositionally biased region" description="Acidic residues" evidence="12">
    <location>
        <begin position="434"/>
        <end position="454"/>
    </location>
</feature>
<dbReference type="GO" id="GO:0004197">
    <property type="term" value="F:cysteine-type endopeptidase activity"/>
    <property type="evidence" value="ECO:0007669"/>
    <property type="project" value="TreeGrafter"/>
</dbReference>
<evidence type="ECO:0000256" key="9">
    <source>
        <dbReference type="ARBA" id="ARBA00023006"/>
    </source>
</evidence>
<dbReference type="GO" id="GO:0019786">
    <property type="term" value="F:protein-phosphatidylethanolamide deconjugating activity"/>
    <property type="evidence" value="ECO:0007669"/>
    <property type="project" value="InterPro"/>
</dbReference>
<comment type="similarity">
    <text evidence="2 11">Belongs to the peptidase C54 family.</text>
</comment>
<keyword evidence="7" id="KW-0788">Thiol protease</keyword>
<dbReference type="Proteomes" id="UP000775872">
    <property type="component" value="Unassembled WGS sequence"/>
</dbReference>
<comment type="subcellular location">
    <subcellularLocation>
        <location evidence="11">Nucleus</location>
    </subcellularLocation>
    <subcellularLocation>
        <location evidence="11">Cytoplasm</location>
    </subcellularLocation>
    <subcellularLocation>
        <location evidence="1">Preautophagosomal structure</location>
    </subcellularLocation>
</comment>
<dbReference type="GO" id="GO:0015031">
    <property type="term" value="P:protein transport"/>
    <property type="evidence" value="ECO:0007669"/>
    <property type="project" value="UniProtKB-KW"/>
</dbReference>
<dbReference type="PANTHER" id="PTHR22624:SF49">
    <property type="entry name" value="CYSTEINE PROTEASE"/>
    <property type="match status" value="1"/>
</dbReference>
<evidence type="ECO:0000256" key="6">
    <source>
        <dbReference type="ARBA" id="ARBA00022801"/>
    </source>
</evidence>
<dbReference type="EMBL" id="CABFOC020000002">
    <property type="protein sequence ID" value="CAH0037062.1"/>
    <property type="molecule type" value="Genomic_DNA"/>
</dbReference>
<evidence type="ECO:0000256" key="1">
    <source>
        <dbReference type="ARBA" id="ARBA00004329"/>
    </source>
</evidence>
<reference evidence="15" key="1">
    <citation type="submission" date="2019-06" db="EMBL/GenBank/DDBJ databases">
        <authorList>
            <person name="Broberg M."/>
        </authorList>
    </citation>
    <scope>NUCLEOTIDE SEQUENCE [LARGE SCALE GENOMIC DNA]</scope>
</reference>
<keyword evidence="9" id="KW-0072">Autophagy</keyword>
<keyword evidence="11" id="KW-0539">Nucleus</keyword>
<keyword evidence="8" id="KW-0653">Protein transport</keyword>
<evidence type="ECO:0000256" key="10">
    <source>
        <dbReference type="ARBA" id="ARBA00029362"/>
    </source>
</evidence>
<proteinExistence type="inferred from homology"/>
<dbReference type="GO" id="GO:0035973">
    <property type="term" value="P:aggrephagy"/>
    <property type="evidence" value="ECO:0007669"/>
    <property type="project" value="TreeGrafter"/>
</dbReference>
<dbReference type="GO" id="GO:0016485">
    <property type="term" value="P:protein processing"/>
    <property type="evidence" value="ECO:0007669"/>
    <property type="project" value="TreeGrafter"/>
</dbReference>
<organism evidence="14 15">
    <name type="scientific">Clonostachys solani</name>
    <dbReference type="NCBI Taxonomy" id="160281"/>
    <lineage>
        <taxon>Eukaryota</taxon>
        <taxon>Fungi</taxon>
        <taxon>Dikarya</taxon>
        <taxon>Ascomycota</taxon>
        <taxon>Pezizomycotina</taxon>
        <taxon>Sordariomycetes</taxon>
        <taxon>Hypocreomycetidae</taxon>
        <taxon>Hypocreales</taxon>
        <taxon>Bionectriaceae</taxon>
        <taxon>Clonostachys</taxon>
    </lineage>
</organism>
<evidence type="ECO:0000256" key="11">
    <source>
        <dbReference type="RuleBase" id="RU363115"/>
    </source>
</evidence>
<protein>
    <recommendedName>
        <fullName evidence="11">Cysteine protease</fullName>
        <ecNumber evidence="11">3.4.22.-</ecNumber>
    </recommendedName>
</protein>
<evidence type="ECO:0000256" key="3">
    <source>
        <dbReference type="ARBA" id="ARBA00022448"/>
    </source>
</evidence>
<comment type="catalytic activity">
    <reaction evidence="10">
        <text>[protein]-C-terminal L-amino acid-glycyl-phosphatidylethanolamide + H2O = [protein]-C-terminal L-amino acid-glycine + a 1,2-diacyl-sn-glycero-3-phosphoethanolamine</text>
        <dbReference type="Rhea" id="RHEA:67548"/>
        <dbReference type="Rhea" id="RHEA-COMP:17323"/>
        <dbReference type="Rhea" id="RHEA-COMP:17324"/>
        <dbReference type="ChEBI" id="CHEBI:15377"/>
        <dbReference type="ChEBI" id="CHEBI:64612"/>
        <dbReference type="ChEBI" id="CHEBI:172940"/>
        <dbReference type="ChEBI" id="CHEBI:172941"/>
    </reaction>
    <physiologicalReaction direction="left-to-right" evidence="10">
        <dbReference type="Rhea" id="RHEA:67549"/>
    </physiologicalReaction>
</comment>
<dbReference type="SUPFAM" id="SSF54001">
    <property type="entry name" value="Cysteine proteinases"/>
    <property type="match status" value="1"/>
</dbReference>
<dbReference type="EC" id="3.4.22.-" evidence="11"/>
<dbReference type="GO" id="GO:0000045">
    <property type="term" value="P:autophagosome assembly"/>
    <property type="evidence" value="ECO:0007669"/>
    <property type="project" value="TreeGrafter"/>
</dbReference>
<keyword evidence="5 11" id="KW-0645">Protease</keyword>
<evidence type="ECO:0000256" key="12">
    <source>
        <dbReference type="SAM" id="MobiDB-lite"/>
    </source>
</evidence>
<evidence type="ECO:0000256" key="8">
    <source>
        <dbReference type="ARBA" id="ARBA00022927"/>
    </source>
</evidence>
<evidence type="ECO:0000256" key="5">
    <source>
        <dbReference type="ARBA" id="ARBA00022670"/>
    </source>
</evidence>
<gene>
    <name evidence="14" type="ORF">CSOL1703_00002810</name>
</gene>
<dbReference type="GO" id="GO:0034727">
    <property type="term" value="P:piecemeal microautophagy of the nucleus"/>
    <property type="evidence" value="ECO:0007669"/>
    <property type="project" value="TreeGrafter"/>
</dbReference>